<sequence>MISFQPKHWKASDGSHLPVLIKLVLMTEGPILELGTGFFSTPVLHWLCAEKKRTLVSYESSAKYIEVAKNYLADFHEIHLVEDWAKIDISQHWNIVLIDHGPGPQRKVEFARVANNADYVVVHDSEPNNDKYYKYSEVAPLYKYRYDYDKLYPNTSVFSNFKNLSNLDIEMDIDKYLLIAQVI</sequence>
<evidence type="ECO:0000313" key="1">
    <source>
        <dbReference type="EMBL" id="QJA50422.1"/>
    </source>
</evidence>
<name>A0A6H1ZSI1_9ZZZZ</name>
<organism evidence="1">
    <name type="scientific">viral metagenome</name>
    <dbReference type="NCBI Taxonomy" id="1070528"/>
    <lineage>
        <taxon>unclassified sequences</taxon>
        <taxon>metagenomes</taxon>
        <taxon>organismal metagenomes</taxon>
    </lineage>
</organism>
<dbReference type="AlphaFoldDB" id="A0A6H1ZSI1"/>
<reference evidence="1" key="1">
    <citation type="submission" date="2020-03" db="EMBL/GenBank/DDBJ databases">
        <title>The deep terrestrial virosphere.</title>
        <authorList>
            <person name="Holmfeldt K."/>
            <person name="Nilsson E."/>
            <person name="Simone D."/>
            <person name="Lopez-Fernandez M."/>
            <person name="Wu X."/>
            <person name="de Brujin I."/>
            <person name="Lundin D."/>
            <person name="Andersson A."/>
            <person name="Bertilsson S."/>
            <person name="Dopson M."/>
        </authorList>
    </citation>
    <scope>NUCLEOTIDE SEQUENCE</scope>
    <source>
        <strain evidence="1">TM448A01760</strain>
    </source>
</reference>
<protein>
    <recommendedName>
        <fullName evidence="2">Methyltransferase</fullName>
    </recommendedName>
</protein>
<gene>
    <name evidence="1" type="ORF">TM448A01760_0008</name>
</gene>
<accession>A0A6H1ZSI1</accession>
<dbReference type="EMBL" id="MT144194">
    <property type="protein sequence ID" value="QJA50422.1"/>
    <property type="molecule type" value="Genomic_DNA"/>
</dbReference>
<evidence type="ECO:0008006" key="2">
    <source>
        <dbReference type="Google" id="ProtNLM"/>
    </source>
</evidence>
<proteinExistence type="predicted"/>